<dbReference type="GO" id="GO:0016776">
    <property type="term" value="F:phosphotransferase activity, phosphate group as acceptor"/>
    <property type="evidence" value="ECO:0007669"/>
    <property type="project" value="UniProtKB-UniRule"/>
</dbReference>
<dbReference type="RefSeq" id="WP_168058014.1">
    <property type="nucleotide sequence ID" value="NZ_VTOW01000001.1"/>
</dbReference>
<name>A0A7X6DMA8_9BACT</name>
<reference evidence="6 7" key="1">
    <citation type="journal article" date="2020" name="Nature">
        <title>Bacterial chemolithoautotrophy via manganese oxidation.</title>
        <authorList>
            <person name="Yu H."/>
            <person name="Leadbetter J.R."/>
        </authorList>
    </citation>
    <scope>NUCLEOTIDE SEQUENCE [LARGE SCALE GENOMIC DNA]</scope>
    <source>
        <strain evidence="6 7">Mn-1</strain>
    </source>
</reference>
<comment type="similarity">
    <text evidence="5">Belongs to the pyruvate, phosphate/water dikinase regulatory protein family. PDRP subfamily.</text>
</comment>
<dbReference type="PANTHER" id="PTHR31756">
    <property type="entry name" value="PYRUVATE, PHOSPHATE DIKINASE REGULATORY PROTEIN 1, CHLOROPLASTIC"/>
    <property type="match status" value="1"/>
</dbReference>
<dbReference type="EC" id="2.7.4.27" evidence="5"/>
<protein>
    <recommendedName>
        <fullName evidence="5">Putative pyruvate, phosphate dikinase regulatory protein</fullName>
        <shortName evidence="5">PPDK regulatory protein</shortName>
        <ecNumber evidence="5">2.7.11.32</ecNumber>
        <ecNumber evidence="5">2.7.4.27</ecNumber>
    </recommendedName>
</protein>
<dbReference type="Pfam" id="PF03618">
    <property type="entry name" value="Kinase-PPPase"/>
    <property type="match status" value="1"/>
</dbReference>
<gene>
    <name evidence="6" type="ORF">MNODULE_03060</name>
</gene>
<proteinExistence type="inferred from homology"/>
<keyword evidence="4 5" id="KW-0418">Kinase</keyword>
<comment type="catalytic activity">
    <reaction evidence="5">
        <text>N(tele)-phospho-L-histidyl/L-threonyl-[pyruvate, phosphate dikinase] + ADP = N(tele)-phospho-L-histidyl/O-phospho-L-threonyl-[pyruvate, phosphate dikinase] + AMP + H(+)</text>
        <dbReference type="Rhea" id="RHEA:43692"/>
        <dbReference type="Rhea" id="RHEA-COMP:10650"/>
        <dbReference type="Rhea" id="RHEA-COMP:10651"/>
        <dbReference type="ChEBI" id="CHEBI:15378"/>
        <dbReference type="ChEBI" id="CHEBI:30013"/>
        <dbReference type="ChEBI" id="CHEBI:61977"/>
        <dbReference type="ChEBI" id="CHEBI:83586"/>
        <dbReference type="ChEBI" id="CHEBI:456215"/>
        <dbReference type="ChEBI" id="CHEBI:456216"/>
        <dbReference type="EC" id="2.7.11.32"/>
    </reaction>
</comment>
<dbReference type="GO" id="GO:0005524">
    <property type="term" value="F:ATP binding"/>
    <property type="evidence" value="ECO:0007669"/>
    <property type="project" value="InterPro"/>
</dbReference>
<dbReference type="NCBIfam" id="NF003742">
    <property type="entry name" value="PRK05339.1"/>
    <property type="match status" value="1"/>
</dbReference>
<comment type="function">
    <text evidence="5">Bifunctional serine/threonine kinase and phosphorylase involved in the regulation of the pyruvate, phosphate dikinase (PPDK) by catalyzing its phosphorylation/dephosphorylation.</text>
</comment>
<dbReference type="EMBL" id="VTOW01000001">
    <property type="protein sequence ID" value="NKE69727.1"/>
    <property type="molecule type" value="Genomic_DNA"/>
</dbReference>
<comment type="catalytic activity">
    <reaction evidence="5">
        <text>N(tele)-phospho-L-histidyl/O-phospho-L-threonyl-[pyruvate, phosphate dikinase] + phosphate + H(+) = N(tele)-phospho-L-histidyl/L-threonyl-[pyruvate, phosphate dikinase] + diphosphate</text>
        <dbReference type="Rhea" id="RHEA:43696"/>
        <dbReference type="Rhea" id="RHEA-COMP:10650"/>
        <dbReference type="Rhea" id="RHEA-COMP:10651"/>
        <dbReference type="ChEBI" id="CHEBI:15378"/>
        <dbReference type="ChEBI" id="CHEBI:30013"/>
        <dbReference type="ChEBI" id="CHEBI:33019"/>
        <dbReference type="ChEBI" id="CHEBI:43474"/>
        <dbReference type="ChEBI" id="CHEBI:61977"/>
        <dbReference type="ChEBI" id="CHEBI:83586"/>
        <dbReference type="EC" id="2.7.4.27"/>
    </reaction>
</comment>
<sequence length="276" mass="31371">MPERPAEVRPIFVVSDATGETAEKICQAALSQFSQDKTILARRHYIRSETQIQEVLQEAKSRQGLIIFTFVSESLRLKMREEALQSGLLAVDLLGPLLTAMSHFLNSRPRSEPGRLHRIDTDYFSRVEAVQFTVKHDDGQSIQGIVQADIVLVGPSRTAKTPLSIYLAQFGYKVANIPIILNIPLPKELQRVDPAKVVALIIEPQRLMEIREARLMKLNRRVAGYADMEPIIQELSYCRELYRQNPRWGIIDVTGRAVEEVATDIMGWIRRSDPLR</sequence>
<keyword evidence="2 5" id="KW-0808">Transferase</keyword>
<evidence type="ECO:0000313" key="6">
    <source>
        <dbReference type="EMBL" id="NKE69727.1"/>
    </source>
</evidence>
<evidence type="ECO:0000256" key="1">
    <source>
        <dbReference type="ARBA" id="ARBA00022527"/>
    </source>
</evidence>
<evidence type="ECO:0000313" key="7">
    <source>
        <dbReference type="Proteomes" id="UP000534783"/>
    </source>
</evidence>
<keyword evidence="1 5" id="KW-0723">Serine/threonine-protein kinase</keyword>
<comment type="caution">
    <text evidence="6">The sequence shown here is derived from an EMBL/GenBank/DDBJ whole genome shotgun (WGS) entry which is preliminary data.</text>
</comment>
<keyword evidence="7" id="KW-1185">Reference proteome</keyword>
<dbReference type="Proteomes" id="UP000534783">
    <property type="component" value="Unassembled WGS sequence"/>
</dbReference>
<dbReference type="InterPro" id="IPR005177">
    <property type="entry name" value="Kinase-pyrophosphorylase"/>
</dbReference>
<evidence type="ECO:0000256" key="2">
    <source>
        <dbReference type="ARBA" id="ARBA00022679"/>
    </source>
</evidence>
<dbReference type="AlphaFoldDB" id="A0A7X6DMA8"/>
<dbReference type="GO" id="GO:0043531">
    <property type="term" value="F:ADP binding"/>
    <property type="evidence" value="ECO:0007669"/>
    <property type="project" value="UniProtKB-UniRule"/>
</dbReference>
<evidence type="ECO:0000256" key="5">
    <source>
        <dbReference type="HAMAP-Rule" id="MF_00921"/>
    </source>
</evidence>
<evidence type="ECO:0000256" key="3">
    <source>
        <dbReference type="ARBA" id="ARBA00022741"/>
    </source>
</evidence>
<keyword evidence="3 5" id="KW-0547">Nucleotide-binding</keyword>
<dbReference type="EC" id="2.7.11.32" evidence="5"/>
<accession>A0A7X6DMA8</accession>
<organism evidence="6 7">
    <name type="scientific">Candidatus Manganitrophus noduliformans</name>
    <dbReference type="NCBI Taxonomy" id="2606439"/>
    <lineage>
        <taxon>Bacteria</taxon>
        <taxon>Pseudomonadati</taxon>
        <taxon>Nitrospirota</taxon>
        <taxon>Nitrospiria</taxon>
        <taxon>Candidatus Troglogloeales</taxon>
        <taxon>Candidatus Manganitrophaceae</taxon>
        <taxon>Candidatus Manganitrophus</taxon>
    </lineage>
</organism>
<dbReference type="GO" id="GO:0004674">
    <property type="term" value="F:protein serine/threonine kinase activity"/>
    <property type="evidence" value="ECO:0007669"/>
    <property type="project" value="UniProtKB-UniRule"/>
</dbReference>
<dbReference type="PANTHER" id="PTHR31756:SF3">
    <property type="entry name" value="PYRUVATE, PHOSPHATE DIKINASE REGULATORY PROTEIN 1, CHLOROPLASTIC"/>
    <property type="match status" value="1"/>
</dbReference>
<comment type="caution">
    <text evidence="5">Lacks conserved residue(s) required for the propagation of feature annotation.</text>
</comment>
<evidence type="ECO:0000256" key="4">
    <source>
        <dbReference type="ARBA" id="ARBA00022777"/>
    </source>
</evidence>
<dbReference type="InterPro" id="IPR026565">
    <property type="entry name" value="PPDK_reg"/>
</dbReference>
<dbReference type="HAMAP" id="MF_00921">
    <property type="entry name" value="PDRP"/>
    <property type="match status" value="1"/>
</dbReference>